<feature type="compositionally biased region" description="Polar residues" evidence="2">
    <location>
        <begin position="115"/>
        <end position="133"/>
    </location>
</feature>
<dbReference type="EMBL" id="KQ965741">
    <property type="protein sequence ID" value="KXS18548.1"/>
    <property type="molecule type" value="Genomic_DNA"/>
</dbReference>
<feature type="compositionally biased region" description="Low complexity" evidence="2">
    <location>
        <begin position="21"/>
        <end position="45"/>
    </location>
</feature>
<protein>
    <submittedName>
        <fullName evidence="3">Uncharacterized protein</fullName>
    </submittedName>
</protein>
<evidence type="ECO:0000313" key="3">
    <source>
        <dbReference type="EMBL" id="KXS18548.1"/>
    </source>
</evidence>
<evidence type="ECO:0000256" key="2">
    <source>
        <dbReference type="SAM" id="MobiDB-lite"/>
    </source>
</evidence>
<feature type="compositionally biased region" description="Pro residues" evidence="2">
    <location>
        <begin position="460"/>
        <end position="469"/>
    </location>
</feature>
<dbReference type="Proteomes" id="UP000070544">
    <property type="component" value="Unassembled WGS sequence"/>
</dbReference>
<accession>A0A139AP99</accession>
<proteinExistence type="predicted"/>
<feature type="compositionally biased region" description="Basic and acidic residues" evidence="2">
    <location>
        <begin position="702"/>
        <end position="720"/>
    </location>
</feature>
<keyword evidence="4" id="KW-1185">Reference proteome</keyword>
<feature type="compositionally biased region" description="Polar residues" evidence="2">
    <location>
        <begin position="148"/>
        <end position="158"/>
    </location>
</feature>
<reference evidence="3 4" key="1">
    <citation type="journal article" date="2015" name="Genome Biol. Evol.">
        <title>Phylogenomic analyses indicate that early fungi evolved digesting cell walls of algal ancestors of land plants.</title>
        <authorList>
            <person name="Chang Y."/>
            <person name="Wang S."/>
            <person name="Sekimoto S."/>
            <person name="Aerts A.L."/>
            <person name="Choi C."/>
            <person name="Clum A."/>
            <person name="LaButti K.M."/>
            <person name="Lindquist E.A."/>
            <person name="Yee Ngan C."/>
            <person name="Ohm R.A."/>
            <person name="Salamov A.A."/>
            <person name="Grigoriev I.V."/>
            <person name="Spatafora J.W."/>
            <person name="Berbee M.L."/>
        </authorList>
    </citation>
    <scope>NUCLEOTIDE SEQUENCE [LARGE SCALE GENOMIC DNA]</scope>
    <source>
        <strain evidence="3 4">JEL478</strain>
    </source>
</reference>
<name>A0A139AP99_GONPJ</name>
<gene>
    <name evidence="3" type="ORF">M427DRAFT_53509</name>
</gene>
<feature type="compositionally biased region" description="Pro residues" evidence="2">
    <location>
        <begin position="373"/>
        <end position="385"/>
    </location>
</feature>
<dbReference type="AlphaFoldDB" id="A0A139AP99"/>
<feature type="compositionally biased region" description="Polar residues" evidence="2">
    <location>
        <begin position="1"/>
        <end position="18"/>
    </location>
</feature>
<evidence type="ECO:0000256" key="1">
    <source>
        <dbReference type="SAM" id="Coils"/>
    </source>
</evidence>
<feature type="region of interest" description="Disordered" evidence="2">
    <location>
        <begin position="352"/>
        <end position="567"/>
    </location>
</feature>
<feature type="compositionally biased region" description="Gly residues" evidence="2">
    <location>
        <begin position="518"/>
        <end position="532"/>
    </location>
</feature>
<keyword evidence="1" id="KW-0175">Coiled coil</keyword>
<feature type="compositionally biased region" description="Basic and acidic residues" evidence="2">
    <location>
        <begin position="656"/>
        <end position="674"/>
    </location>
</feature>
<feature type="coiled-coil region" evidence="1">
    <location>
        <begin position="286"/>
        <end position="348"/>
    </location>
</feature>
<sequence length="745" mass="78796">MSQNNLLGGLTSMWNQWRSAPEQPQVPQYRQQGQVPQNHRGTNGLAAGGGAGGGGGANGGGGPMADAFLAAQSAAHARARSRTKSVAREDVDSYQRPHSPGIDSEPPSSPRLKSRTGSQLNGWSLNDLDNSGHSLDAPTPRKHVDSPMLQNGHRTMQNGRAAHDTPSSPTSGRAIWRSETMATDDGYHGDLEAAQAAQEDRRSGSFQPPKLPNIPAGGMGQHMQSPSQSNGWKSEDSYHHSTSPSQSSGNGSVPTHPSATTSSPSVRRASVGFPMSLGLAMPPFGHMRAEVEAHRMQEDLDEARRGWEEARRKAEEWKARAEKEAEMVKKLREEIESRDARIRQLDRIAAHCRRTHIASTSRPSGGRATPADPSEPPPPPPPRPKPVALESLATTLAGLPGEVEKETIEIRQTRQKVDRARREAREGIERVKELARRVAGDRPHTPPPRSMSPVSTPTRVPNPPPPTPSIPSGGGHGANHASAATVRSLEARLAETAARRAVSGSGAGSLHRRRSSGWSGGGRVGVDSGAGGVVRRDPPPSSPTIDSGVATGVPPDTTVARSPSLKSVRIAEVPATVVGGEPAPATAAAPILAKKWDKLLTRIERNKAKGGPGVGTNGVGGGVRRSPSLGGLEAGKLGLGEEDGAGDEGRNTVQGRDADLDKESGRDGHIEAQEGKVVYKPTHGPEQIVVSVEIDDADADHEDATGRDRVEEDMHPRIDEASNDSAIDVRTEAEMGEKEQVAVEV</sequence>
<feature type="compositionally biased region" description="Low complexity" evidence="2">
    <location>
        <begin position="494"/>
        <end position="504"/>
    </location>
</feature>
<organism evidence="3 4">
    <name type="scientific">Gonapodya prolifera (strain JEL478)</name>
    <name type="common">Monoblepharis prolifera</name>
    <dbReference type="NCBI Taxonomy" id="1344416"/>
    <lineage>
        <taxon>Eukaryota</taxon>
        <taxon>Fungi</taxon>
        <taxon>Fungi incertae sedis</taxon>
        <taxon>Chytridiomycota</taxon>
        <taxon>Chytridiomycota incertae sedis</taxon>
        <taxon>Monoblepharidomycetes</taxon>
        <taxon>Monoblepharidales</taxon>
        <taxon>Gonapodyaceae</taxon>
        <taxon>Gonapodya</taxon>
    </lineage>
</organism>
<feature type="compositionally biased region" description="Gly residues" evidence="2">
    <location>
        <begin position="610"/>
        <end position="623"/>
    </location>
</feature>
<feature type="compositionally biased region" description="Polar residues" evidence="2">
    <location>
        <begin position="222"/>
        <end position="232"/>
    </location>
</feature>
<dbReference type="OrthoDB" id="10688355at2759"/>
<feature type="compositionally biased region" description="Gly residues" evidence="2">
    <location>
        <begin position="46"/>
        <end position="63"/>
    </location>
</feature>
<feature type="compositionally biased region" description="Basic and acidic residues" evidence="2">
    <location>
        <begin position="86"/>
        <end position="95"/>
    </location>
</feature>
<feature type="compositionally biased region" description="Low complexity" evidence="2">
    <location>
        <begin position="65"/>
        <end position="76"/>
    </location>
</feature>
<feature type="region of interest" description="Disordered" evidence="2">
    <location>
        <begin position="1"/>
        <end position="267"/>
    </location>
</feature>
<feature type="compositionally biased region" description="Low complexity" evidence="2">
    <location>
        <begin position="478"/>
        <end position="488"/>
    </location>
</feature>
<feature type="compositionally biased region" description="Low complexity" evidence="2">
    <location>
        <begin position="240"/>
        <end position="265"/>
    </location>
</feature>
<feature type="region of interest" description="Disordered" evidence="2">
    <location>
        <begin position="607"/>
        <end position="726"/>
    </location>
</feature>
<evidence type="ECO:0000313" key="4">
    <source>
        <dbReference type="Proteomes" id="UP000070544"/>
    </source>
</evidence>
<feature type="compositionally biased region" description="Basic and acidic residues" evidence="2">
    <location>
        <begin position="402"/>
        <end position="444"/>
    </location>
</feature>